<keyword evidence="5 9" id="KW-0028">Amino-acid biosynthesis</keyword>
<evidence type="ECO:0000259" key="10">
    <source>
        <dbReference type="Pfam" id="PF00697"/>
    </source>
</evidence>
<dbReference type="CDD" id="cd00405">
    <property type="entry name" value="PRAI"/>
    <property type="match status" value="1"/>
</dbReference>
<comment type="caution">
    <text evidence="11">The sequence shown here is derived from an EMBL/GenBank/DDBJ whole genome shotgun (WGS) entry which is preliminary data.</text>
</comment>
<dbReference type="PANTHER" id="PTHR42894">
    <property type="entry name" value="N-(5'-PHOSPHORIBOSYL)ANTHRANILATE ISOMERASE"/>
    <property type="match status" value="1"/>
</dbReference>
<keyword evidence="7 9" id="KW-0057">Aromatic amino acid biosynthesis</keyword>
<dbReference type="InterPro" id="IPR044643">
    <property type="entry name" value="TrpF_fam"/>
</dbReference>
<evidence type="ECO:0000313" key="12">
    <source>
        <dbReference type="Proteomes" id="UP000823913"/>
    </source>
</evidence>
<dbReference type="EC" id="5.3.1.24" evidence="3 9"/>
<protein>
    <recommendedName>
        <fullName evidence="4 9">N-(5'-phosphoribosyl)anthranilate isomerase</fullName>
        <shortName evidence="9">PRAI</shortName>
        <ecNumber evidence="3 9">5.3.1.24</ecNumber>
    </recommendedName>
</protein>
<accession>A0A9D1J8S7</accession>
<evidence type="ECO:0000256" key="2">
    <source>
        <dbReference type="ARBA" id="ARBA00004664"/>
    </source>
</evidence>
<dbReference type="Proteomes" id="UP000823913">
    <property type="component" value="Unassembled WGS sequence"/>
</dbReference>
<dbReference type="InterPro" id="IPR013785">
    <property type="entry name" value="Aldolase_TIM"/>
</dbReference>
<reference evidence="11" key="1">
    <citation type="submission" date="2020-10" db="EMBL/GenBank/DDBJ databases">
        <authorList>
            <person name="Gilroy R."/>
        </authorList>
    </citation>
    <scope>NUCLEOTIDE SEQUENCE</scope>
    <source>
        <strain evidence="11">ChiW16-3235</strain>
    </source>
</reference>
<evidence type="ECO:0000256" key="1">
    <source>
        <dbReference type="ARBA" id="ARBA00001164"/>
    </source>
</evidence>
<comment type="catalytic activity">
    <reaction evidence="1 9">
        <text>N-(5-phospho-beta-D-ribosyl)anthranilate = 1-(2-carboxyphenylamino)-1-deoxy-D-ribulose 5-phosphate</text>
        <dbReference type="Rhea" id="RHEA:21540"/>
        <dbReference type="ChEBI" id="CHEBI:18277"/>
        <dbReference type="ChEBI" id="CHEBI:58613"/>
        <dbReference type="EC" id="5.3.1.24"/>
    </reaction>
</comment>
<evidence type="ECO:0000256" key="5">
    <source>
        <dbReference type="ARBA" id="ARBA00022605"/>
    </source>
</evidence>
<proteinExistence type="inferred from homology"/>
<dbReference type="SUPFAM" id="SSF51366">
    <property type="entry name" value="Ribulose-phoshate binding barrel"/>
    <property type="match status" value="1"/>
</dbReference>
<dbReference type="HAMAP" id="MF_00135">
    <property type="entry name" value="PRAI"/>
    <property type="match status" value="1"/>
</dbReference>
<sequence length="203" mass="22148">MYKIKVCGVTDGAIIPTLNKFTPDYVGFIMTAGFRRSVDEGFVKQSAARLARDIERVGVFVNDDVFRIARLVNDGIIDVVQLHGDEDGEYIGRLKALCPATVIKCVAVRGNDPVIYPDECDIVLLDAYAPSARGGTGQKVCWREYREVKKPVILAGGITPENVKRALAAVKPWGVDSSGGLETGGKKDARKVAQYISEIRECN</sequence>
<dbReference type="AlphaFoldDB" id="A0A9D1J8S7"/>
<dbReference type="GO" id="GO:0000162">
    <property type="term" value="P:L-tryptophan biosynthetic process"/>
    <property type="evidence" value="ECO:0007669"/>
    <property type="project" value="UniProtKB-UniRule"/>
</dbReference>
<dbReference type="InterPro" id="IPR001240">
    <property type="entry name" value="PRAI_dom"/>
</dbReference>
<dbReference type="PANTHER" id="PTHR42894:SF1">
    <property type="entry name" value="N-(5'-PHOSPHORIBOSYL)ANTHRANILATE ISOMERASE"/>
    <property type="match status" value="1"/>
</dbReference>
<dbReference type="InterPro" id="IPR011060">
    <property type="entry name" value="RibuloseP-bd_barrel"/>
</dbReference>
<reference evidence="11" key="2">
    <citation type="journal article" date="2021" name="PeerJ">
        <title>Extensive microbial diversity within the chicken gut microbiome revealed by metagenomics and culture.</title>
        <authorList>
            <person name="Gilroy R."/>
            <person name="Ravi A."/>
            <person name="Getino M."/>
            <person name="Pursley I."/>
            <person name="Horton D.L."/>
            <person name="Alikhan N.F."/>
            <person name="Baker D."/>
            <person name="Gharbi K."/>
            <person name="Hall N."/>
            <person name="Watson M."/>
            <person name="Adriaenssens E.M."/>
            <person name="Foster-Nyarko E."/>
            <person name="Jarju S."/>
            <person name="Secka A."/>
            <person name="Antonio M."/>
            <person name="Oren A."/>
            <person name="Chaudhuri R.R."/>
            <person name="La Ragione R."/>
            <person name="Hildebrand F."/>
            <person name="Pallen M.J."/>
        </authorList>
    </citation>
    <scope>NUCLEOTIDE SEQUENCE</scope>
    <source>
        <strain evidence="11">ChiW16-3235</strain>
    </source>
</reference>
<comment type="pathway">
    <text evidence="2 9">Amino-acid biosynthesis; L-tryptophan biosynthesis; L-tryptophan from chorismate: step 3/5.</text>
</comment>
<keyword evidence="8 9" id="KW-0413">Isomerase</keyword>
<dbReference type="GO" id="GO:0004640">
    <property type="term" value="F:phosphoribosylanthranilate isomerase activity"/>
    <property type="evidence" value="ECO:0007669"/>
    <property type="project" value="UniProtKB-UniRule"/>
</dbReference>
<organism evidence="11 12">
    <name type="scientific">Candidatus Coproplasma avicola</name>
    <dbReference type="NCBI Taxonomy" id="2840744"/>
    <lineage>
        <taxon>Bacteria</taxon>
        <taxon>Bacillati</taxon>
        <taxon>Bacillota</taxon>
        <taxon>Clostridia</taxon>
        <taxon>Eubacteriales</taxon>
        <taxon>Candidatus Coproplasma</taxon>
    </lineage>
</organism>
<evidence type="ECO:0000256" key="9">
    <source>
        <dbReference type="HAMAP-Rule" id="MF_00135"/>
    </source>
</evidence>
<keyword evidence="6 9" id="KW-0822">Tryptophan biosynthesis</keyword>
<dbReference type="EMBL" id="DVHK01000042">
    <property type="protein sequence ID" value="HIR66758.1"/>
    <property type="molecule type" value="Genomic_DNA"/>
</dbReference>
<evidence type="ECO:0000256" key="8">
    <source>
        <dbReference type="ARBA" id="ARBA00023235"/>
    </source>
</evidence>
<gene>
    <name evidence="9" type="primary">trpF</name>
    <name evidence="11" type="ORF">IAB94_01775</name>
</gene>
<evidence type="ECO:0000313" key="11">
    <source>
        <dbReference type="EMBL" id="HIR66758.1"/>
    </source>
</evidence>
<evidence type="ECO:0000256" key="7">
    <source>
        <dbReference type="ARBA" id="ARBA00023141"/>
    </source>
</evidence>
<evidence type="ECO:0000256" key="3">
    <source>
        <dbReference type="ARBA" id="ARBA00012572"/>
    </source>
</evidence>
<dbReference type="Pfam" id="PF00697">
    <property type="entry name" value="PRAI"/>
    <property type="match status" value="1"/>
</dbReference>
<evidence type="ECO:0000256" key="4">
    <source>
        <dbReference type="ARBA" id="ARBA00022272"/>
    </source>
</evidence>
<name>A0A9D1J8S7_9FIRM</name>
<feature type="domain" description="N-(5'phosphoribosyl) anthranilate isomerase (PRAI)" evidence="10">
    <location>
        <begin position="5"/>
        <end position="196"/>
    </location>
</feature>
<evidence type="ECO:0000256" key="6">
    <source>
        <dbReference type="ARBA" id="ARBA00022822"/>
    </source>
</evidence>
<dbReference type="Gene3D" id="3.20.20.70">
    <property type="entry name" value="Aldolase class I"/>
    <property type="match status" value="1"/>
</dbReference>
<comment type="similarity">
    <text evidence="9">Belongs to the TrpF family.</text>
</comment>